<dbReference type="Proteomes" id="UP000024771">
    <property type="component" value="Chromosome"/>
</dbReference>
<evidence type="ECO:0000313" key="3">
    <source>
        <dbReference type="Proteomes" id="UP000024771"/>
    </source>
</evidence>
<dbReference type="AlphaFoldDB" id="V8RDZ4"/>
<protein>
    <submittedName>
        <fullName evidence="2">Uncharacterized protein</fullName>
    </submittedName>
</protein>
<feature type="region of interest" description="Disordered" evidence="1">
    <location>
        <begin position="31"/>
        <end position="52"/>
    </location>
</feature>
<reference evidence="2 3" key="1">
    <citation type="journal article" date="2014" name="Genome Announc.">
        <title>Draft Genome Sequence of Pseudomonas moraviensis R28-S.</title>
        <authorList>
            <person name="Hunter S.S."/>
            <person name="Yano H."/>
            <person name="Loftie-Eaton W."/>
            <person name="Hughes J."/>
            <person name="De Gelder L."/>
            <person name="Stragier P."/>
            <person name="De Vos P."/>
            <person name="Settles M.L."/>
            <person name="Top E.M."/>
        </authorList>
    </citation>
    <scope>NUCLEOTIDE SEQUENCE [LARGE SCALE GENOMIC DNA]</scope>
    <source>
        <strain evidence="3">R28</strain>
    </source>
</reference>
<dbReference type="HOGENOM" id="CLU_3083751_0_0_6"/>
<evidence type="ECO:0000313" key="2">
    <source>
        <dbReference type="EMBL" id="ETF09770.1"/>
    </source>
</evidence>
<proteinExistence type="predicted"/>
<dbReference type="EMBL" id="AYMZ01000003">
    <property type="protein sequence ID" value="ETF09770.1"/>
    <property type="molecule type" value="Genomic_DNA"/>
</dbReference>
<dbReference type="PATRIC" id="fig|1395516.4.peg.643"/>
<sequence>MGRRTAGDVFVVDAQLGDELIARRVVEAATDEPAVAEEPAPKPVKAKTTAKE</sequence>
<evidence type="ECO:0000256" key="1">
    <source>
        <dbReference type="SAM" id="MobiDB-lite"/>
    </source>
</evidence>
<organism evidence="2 3">
    <name type="scientific">Pseudomonas moraviensis R28-S</name>
    <dbReference type="NCBI Taxonomy" id="1395516"/>
    <lineage>
        <taxon>Bacteria</taxon>
        <taxon>Pseudomonadati</taxon>
        <taxon>Pseudomonadota</taxon>
        <taxon>Gammaproteobacteria</taxon>
        <taxon>Pseudomonadales</taxon>
        <taxon>Pseudomonadaceae</taxon>
        <taxon>Pseudomonas</taxon>
    </lineage>
</organism>
<comment type="caution">
    <text evidence="2">The sequence shown here is derived from an EMBL/GenBank/DDBJ whole genome shotgun (WGS) entry which is preliminary data.</text>
</comment>
<name>V8RDZ4_9PSED</name>
<gene>
    <name evidence="2" type="ORF">PMO01_03155</name>
</gene>
<accession>V8RDZ4</accession>